<evidence type="ECO:0000313" key="3">
    <source>
        <dbReference type="Proteomes" id="UP000316988"/>
    </source>
</evidence>
<dbReference type="AlphaFoldDB" id="A0A554SP65"/>
<dbReference type="Proteomes" id="UP000316988">
    <property type="component" value="Unassembled WGS sequence"/>
</dbReference>
<evidence type="ECO:0000259" key="1">
    <source>
        <dbReference type="Pfam" id="PF13392"/>
    </source>
</evidence>
<dbReference type="RefSeq" id="WP_143911055.1">
    <property type="nucleotide sequence ID" value="NZ_VLNT01000001.1"/>
</dbReference>
<gene>
    <name evidence="2" type="ORF">FNM00_00490</name>
</gene>
<reference evidence="2 3" key="1">
    <citation type="submission" date="2019-07" db="EMBL/GenBank/DDBJ databases">
        <authorList>
            <person name="Zhao L.H."/>
        </authorList>
    </citation>
    <scope>NUCLEOTIDE SEQUENCE [LARGE SCALE GENOMIC DNA]</scope>
    <source>
        <strain evidence="2 3">Co35</strain>
    </source>
</reference>
<dbReference type="OrthoDB" id="9802901at2"/>
<dbReference type="InterPro" id="IPR003615">
    <property type="entry name" value="HNH_nuc"/>
</dbReference>
<evidence type="ECO:0000313" key="2">
    <source>
        <dbReference type="EMBL" id="TSD68108.1"/>
    </source>
</evidence>
<feature type="domain" description="HNH nuclease" evidence="1">
    <location>
        <begin position="118"/>
        <end position="162"/>
    </location>
</feature>
<proteinExistence type="predicted"/>
<organism evidence="2 3">
    <name type="scientific">Aeromicrobium piscarium</name>
    <dbReference type="NCBI Taxonomy" id="2590901"/>
    <lineage>
        <taxon>Bacteria</taxon>
        <taxon>Bacillati</taxon>
        <taxon>Actinomycetota</taxon>
        <taxon>Actinomycetes</taxon>
        <taxon>Propionibacteriales</taxon>
        <taxon>Nocardioidaceae</taxon>
        <taxon>Aeromicrobium</taxon>
    </lineage>
</organism>
<comment type="caution">
    <text evidence="2">The sequence shown here is derived from an EMBL/GenBank/DDBJ whole genome shotgun (WGS) entry which is preliminary data.</text>
</comment>
<dbReference type="EMBL" id="VLNT01000001">
    <property type="protein sequence ID" value="TSD68108.1"/>
    <property type="molecule type" value="Genomic_DNA"/>
</dbReference>
<protein>
    <recommendedName>
        <fullName evidence="1">HNH nuclease domain-containing protein</fullName>
    </recommendedName>
</protein>
<dbReference type="Gene3D" id="3.90.75.20">
    <property type="match status" value="1"/>
</dbReference>
<keyword evidence="3" id="KW-1185">Reference proteome</keyword>
<dbReference type="Pfam" id="PF13392">
    <property type="entry name" value="HNH_3"/>
    <property type="match status" value="1"/>
</dbReference>
<accession>A0A554SP65</accession>
<dbReference type="InterPro" id="IPR044925">
    <property type="entry name" value="His-Me_finger_sf"/>
</dbReference>
<sequence>MTCSAAGCDRKAYCRGLCDPHYRQALRNNELARVVRTVAPCAVDGCDKPSRRRGWCETHARRWYEHGHVEDTRRPPTFGETALEVFEKQVDRTETCWQWTGNVTGRYGRLSFKGADTQAHRWSYEHFVGPIPDGLEIDHTCENTRCVNPGHLEPVTGRENVRRYHERKRARA</sequence>
<name>A0A554SP65_9ACTN</name>
<dbReference type="SUPFAM" id="SSF54060">
    <property type="entry name" value="His-Me finger endonucleases"/>
    <property type="match status" value="1"/>
</dbReference>